<evidence type="ECO:0000256" key="7">
    <source>
        <dbReference type="ARBA" id="ARBA00022729"/>
    </source>
</evidence>
<evidence type="ECO:0000256" key="6">
    <source>
        <dbReference type="ARBA" id="ARBA00022692"/>
    </source>
</evidence>
<dbReference type="PROSITE" id="PS51257">
    <property type="entry name" value="PROKAR_LIPOPROTEIN"/>
    <property type="match status" value="1"/>
</dbReference>
<dbReference type="Gene3D" id="3.30.1950.10">
    <property type="entry name" value="wza like domain"/>
    <property type="match status" value="1"/>
</dbReference>
<dbReference type="InterPro" id="IPR003715">
    <property type="entry name" value="Poly_export_N"/>
</dbReference>
<evidence type="ECO:0000256" key="2">
    <source>
        <dbReference type="ARBA" id="ARBA00009450"/>
    </source>
</evidence>
<evidence type="ECO:0000256" key="14">
    <source>
        <dbReference type="ARBA" id="ARBA00023288"/>
    </source>
</evidence>
<dbReference type="AlphaFoldDB" id="A0A1H6QYM8"/>
<proteinExistence type="inferred from homology"/>
<evidence type="ECO:0000256" key="13">
    <source>
        <dbReference type="ARBA" id="ARBA00023237"/>
    </source>
</evidence>
<keyword evidence="11 15" id="KW-0472">Membrane</keyword>
<evidence type="ECO:0000256" key="11">
    <source>
        <dbReference type="ARBA" id="ARBA00023136"/>
    </source>
</evidence>
<comment type="similarity">
    <text evidence="2">Belongs to the BexD/CtrA/VexA family.</text>
</comment>
<keyword evidence="8" id="KW-0625">Polysaccharide transport</keyword>
<evidence type="ECO:0000256" key="8">
    <source>
        <dbReference type="ARBA" id="ARBA00023047"/>
    </source>
</evidence>
<comment type="subcellular location">
    <subcellularLocation>
        <location evidence="1">Cell outer membrane</location>
        <topology evidence="1">Multi-pass membrane protein</topology>
    </subcellularLocation>
</comment>
<evidence type="ECO:0000256" key="10">
    <source>
        <dbReference type="ARBA" id="ARBA00023114"/>
    </source>
</evidence>
<keyword evidence="3" id="KW-0813">Transport</keyword>
<dbReference type="GO" id="GO:0015288">
    <property type="term" value="F:porin activity"/>
    <property type="evidence" value="ECO:0007669"/>
    <property type="project" value="UniProtKB-KW"/>
</dbReference>
<dbReference type="GO" id="GO:0015159">
    <property type="term" value="F:polysaccharide transmembrane transporter activity"/>
    <property type="evidence" value="ECO:0007669"/>
    <property type="project" value="InterPro"/>
</dbReference>
<organism evidence="18 19">
    <name type="scientific">Flavobacterium terrigena</name>
    <dbReference type="NCBI Taxonomy" id="402734"/>
    <lineage>
        <taxon>Bacteria</taxon>
        <taxon>Pseudomonadati</taxon>
        <taxon>Bacteroidota</taxon>
        <taxon>Flavobacteriia</taxon>
        <taxon>Flavobacteriales</taxon>
        <taxon>Flavobacteriaceae</taxon>
        <taxon>Flavobacterium</taxon>
    </lineage>
</organism>
<evidence type="ECO:0000313" key="18">
    <source>
        <dbReference type="EMBL" id="SEI48771.1"/>
    </source>
</evidence>
<keyword evidence="4" id="KW-1134">Transmembrane beta strand</keyword>
<name>A0A1H6QYM8_9FLAO</name>
<evidence type="ECO:0000256" key="1">
    <source>
        <dbReference type="ARBA" id="ARBA00004571"/>
    </source>
</evidence>
<dbReference type="STRING" id="402734.SAMN05660918_0887"/>
<dbReference type="PANTHER" id="PTHR33619">
    <property type="entry name" value="POLYSACCHARIDE EXPORT PROTEIN GFCE-RELATED"/>
    <property type="match status" value="1"/>
</dbReference>
<dbReference type="GO" id="GO:0009279">
    <property type="term" value="C:cell outer membrane"/>
    <property type="evidence" value="ECO:0007669"/>
    <property type="project" value="UniProtKB-SubCell"/>
</dbReference>
<accession>A0A1H6QYM8</accession>
<protein>
    <submittedName>
        <fullName evidence="18">Polysaccharide export outer membrane protein</fullName>
    </submittedName>
</protein>
<evidence type="ECO:0000259" key="16">
    <source>
        <dbReference type="Pfam" id="PF02563"/>
    </source>
</evidence>
<sequence>MNKHIYSLLLVFITLVSCTSPSKMVYLNSSGSLDANVKFETTLQPDDQLLIIVSSENPEVASPYNLKTVAFQGNSENVIAQERNQAYVVDQEGNIEFPMLGTIKVGGLTRIETTNKIKALLKNGHISDPIVNVRLLNFKVSVLGEVAKPGVFSISGERVTLVEALALAGDLTIYGKRNSILLIREKNGVKTYEKIDITKTDFINSKNYYLSQNDVIYVEPNKTKVNSSAVGPNLTIGISALSLVVTILALTLK</sequence>
<dbReference type="EMBL" id="FNYA01000001">
    <property type="protein sequence ID" value="SEI48771.1"/>
    <property type="molecule type" value="Genomic_DNA"/>
</dbReference>
<keyword evidence="5" id="KW-0762">Sugar transport</keyword>
<evidence type="ECO:0000259" key="17">
    <source>
        <dbReference type="Pfam" id="PF22461"/>
    </source>
</evidence>
<dbReference type="OrthoDB" id="662756at2"/>
<feature type="transmembrane region" description="Helical" evidence="15">
    <location>
        <begin position="234"/>
        <end position="252"/>
    </location>
</feature>
<keyword evidence="10" id="KW-0626">Porin</keyword>
<dbReference type="InterPro" id="IPR049712">
    <property type="entry name" value="Poly_export"/>
</dbReference>
<dbReference type="Pfam" id="PF02563">
    <property type="entry name" value="Poly_export"/>
    <property type="match status" value="1"/>
</dbReference>
<dbReference type="RefSeq" id="WP_091308581.1">
    <property type="nucleotide sequence ID" value="NZ_CBCSJU010000001.1"/>
</dbReference>
<dbReference type="PANTHER" id="PTHR33619:SF3">
    <property type="entry name" value="POLYSACCHARIDE EXPORT PROTEIN GFCE-RELATED"/>
    <property type="match status" value="1"/>
</dbReference>
<dbReference type="Pfam" id="PF22461">
    <property type="entry name" value="SLBB_2"/>
    <property type="match status" value="1"/>
</dbReference>
<feature type="domain" description="Polysaccharide export protein N-terminal" evidence="16">
    <location>
        <begin position="40"/>
        <end position="135"/>
    </location>
</feature>
<gene>
    <name evidence="18" type="ORF">SAMN05660918_0887</name>
</gene>
<keyword evidence="9" id="KW-0406">Ion transport</keyword>
<keyword evidence="12" id="KW-0564">Palmitate</keyword>
<evidence type="ECO:0000256" key="5">
    <source>
        <dbReference type="ARBA" id="ARBA00022597"/>
    </source>
</evidence>
<dbReference type="InterPro" id="IPR054765">
    <property type="entry name" value="SLBB_dom"/>
</dbReference>
<keyword evidence="14" id="KW-0449">Lipoprotein</keyword>
<dbReference type="Proteomes" id="UP000199702">
    <property type="component" value="Unassembled WGS sequence"/>
</dbReference>
<keyword evidence="6 15" id="KW-0812">Transmembrane</keyword>
<dbReference type="Gene3D" id="3.10.560.10">
    <property type="entry name" value="Outer membrane lipoprotein wza domain like"/>
    <property type="match status" value="2"/>
</dbReference>
<evidence type="ECO:0000256" key="3">
    <source>
        <dbReference type="ARBA" id="ARBA00022448"/>
    </source>
</evidence>
<evidence type="ECO:0000256" key="12">
    <source>
        <dbReference type="ARBA" id="ARBA00023139"/>
    </source>
</evidence>
<reference evidence="19" key="1">
    <citation type="submission" date="2016-10" db="EMBL/GenBank/DDBJ databases">
        <authorList>
            <person name="Varghese N."/>
            <person name="Submissions S."/>
        </authorList>
    </citation>
    <scope>NUCLEOTIDE SEQUENCE [LARGE SCALE GENOMIC DNA]</scope>
    <source>
        <strain evidence="19">DSM 17934</strain>
    </source>
</reference>
<keyword evidence="13" id="KW-0998">Cell outer membrane</keyword>
<evidence type="ECO:0000256" key="9">
    <source>
        <dbReference type="ARBA" id="ARBA00023065"/>
    </source>
</evidence>
<keyword evidence="15" id="KW-1133">Transmembrane helix</keyword>
<keyword evidence="19" id="KW-1185">Reference proteome</keyword>
<dbReference type="GO" id="GO:0046930">
    <property type="term" value="C:pore complex"/>
    <property type="evidence" value="ECO:0007669"/>
    <property type="project" value="UniProtKB-KW"/>
</dbReference>
<dbReference type="GO" id="GO:0006811">
    <property type="term" value="P:monoatomic ion transport"/>
    <property type="evidence" value="ECO:0007669"/>
    <property type="project" value="UniProtKB-KW"/>
</dbReference>
<evidence type="ECO:0000256" key="4">
    <source>
        <dbReference type="ARBA" id="ARBA00022452"/>
    </source>
</evidence>
<evidence type="ECO:0000313" key="19">
    <source>
        <dbReference type="Proteomes" id="UP000199702"/>
    </source>
</evidence>
<keyword evidence="7" id="KW-0732">Signal</keyword>
<feature type="domain" description="SLBB" evidence="17">
    <location>
        <begin position="139"/>
        <end position="218"/>
    </location>
</feature>
<evidence type="ECO:0000256" key="15">
    <source>
        <dbReference type="SAM" id="Phobius"/>
    </source>
</evidence>